<gene>
    <name evidence="3" type="ORF">MCOS_LOCUS2050</name>
</gene>
<dbReference type="AlphaFoldDB" id="A0A0R3U5P0"/>
<dbReference type="GO" id="GO:0004040">
    <property type="term" value="F:amidase activity"/>
    <property type="evidence" value="ECO:0007669"/>
    <property type="project" value="TreeGrafter"/>
</dbReference>
<dbReference type="InterPro" id="IPR036928">
    <property type="entry name" value="AS_sf"/>
</dbReference>
<dbReference type="OrthoDB" id="6428749at2759"/>
<proteinExistence type="predicted"/>
<evidence type="ECO:0000256" key="1">
    <source>
        <dbReference type="SAM" id="Phobius"/>
    </source>
</evidence>
<feature type="domain" description="Amidase" evidence="2">
    <location>
        <begin position="107"/>
        <end position="200"/>
    </location>
</feature>
<dbReference type="EMBL" id="UXSR01000308">
    <property type="protein sequence ID" value="VDD76047.1"/>
    <property type="molecule type" value="Genomic_DNA"/>
</dbReference>
<keyword evidence="1" id="KW-0472">Membrane</keyword>
<feature type="transmembrane region" description="Helical" evidence="1">
    <location>
        <begin position="20"/>
        <end position="46"/>
    </location>
</feature>
<sequence length="655" mass="72910">MFHLGLNAAVSSFSIFTRYVFFKIAAVTVGAFIGYWLNHVALDYYYRRLLDKKRNTKISKLAQAKDAFAEYLAQRKIPQNDIEMITQLPLHELIEKLKKQELPPAYVLLAYQHKAFRVDKELNCVVEFLYPEFTDVNLKGPLAGAPVSLKECIGIKGFDTCVGCACYVDHASKNDAVALQLIRSLGGVPFVRTTVPQTMMRQCLVEEAELQHILVCGSDDLFSSRFSTQCSNPITGVTLNPLRKDRTPHGSSGGEGALVGGGGSPLGFGTDVGGSVRLPAAMCGVVGFKPTTRRLRWVLRPWAYRNMSIVSTAKPISPTWGPICRDVATCQMVMEALFNSPVTRSVDPECPPVPFNQVPKDRRLRIGYFLKLDDLVPVPAVRRALLHVRDKLIARGHELVEWEAPFTAKEYMSLFLKSIFADGCSEIKRCVAHDKLDPCIRRIYQLSVMPWYRRWWLKFKLNLTGSWESLAVVNAVGGFSSVADLESHLHTLQKFRWRILDSLRAKSLDVILCPVAGFAAALPINPPYSTTGMLTFQNLANTLNAPAGCMPSGCVVEERDVQVLEQAVNGHEIQSSEPQEAEFYKGYRALSPLHRHMLPLQRGTEGLPIPVQFMSPPWQDELCLHAMREAELALQAPTSPLHVPGGGFAPLKSFL</sequence>
<dbReference type="Gene3D" id="3.90.1300.10">
    <property type="entry name" value="Amidase signature (AS) domain"/>
    <property type="match status" value="1"/>
</dbReference>
<dbReference type="InterPro" id="IPR052096">
    <property type="entry name" value="Endocannabinoid_amidase"/>
</dbReference>
<accession>A0A0R3U5P0</accession>
<dbReference type="GO" id="GO:0009062">
    <property type="term" value="P:fatty acid catabolic process"/>
    <property type="evidence" value="ECO:0007669"/>
    <property type="project" value="TreeGrafter"/>
</dbReference>
<dbReference type="InterPro" id="IPR023631">
    <property type="entry name" value="Amidase_dom"/>
</dbReference>
<organism evidence="3 4">
    <name type="scientific">Mesocestoides corti</name>
    <name type="common">Flatworm</name>
    <dbReference type="NCBI Taxonomy" id="53468"/>
    <lineage>
        <taxon>Eukaryota</taxon>
        <taxon>Metazoa</taxon>
        <taxon>Spiralia</taxon>
        <taxon>Lophotrochozoa</taxon>
        <taxon>Platyhelminthes</taxon>
        <taxon>Cestoda</taxon>
        <taxon>Eucestoda</taxon>
        <taxon>Cyclophyllidea</taxon>
        <taxon>Mesocestoididae</taxon>
        <taxon>Mesocestoides</taxon>
    </lineage>
</organism>
<dbReference type="STRING" id="53468.A0A0R3U5P0"/>
<protein>
    <recommendedName>
        <fullName evidence="2">Amidase domain-containing protein</fullName>
    </recommendedName>
</protein>
<evidence type="ECO:0000313" key="4">
    <source>
        <dbReference type="Proteomes" id="UP000267029"/>
    </source>
</evidence>
<name>A0A0R3U5P0_MESCO</name>
<keyword evidence="1" id="KW-1133">Transmembrane helix</keyword>
<dbReference type="SUPFAM" id="SSF75304">
    <property type="entry name" value="Amidase signature (AS) enzymes"/>
    <property type="match status" value="1"/>
</dbReference>
<evidence type="ECO:0000313" key="3">
    <source>
        <dbReference type="EMBL" id="VDD76047.1"/>
    </source>
</evidence>
<dbReference type="PANTHER" id="PTHR45847">
    <property type="entry name" value="FATTY ACID AMIDE HYDROLASE"/>
    <property type="match status" value="1"/>
</dbReference>
<feature type="domain" description="Amidase" evidence="2">
    <location>
        <begin position="223"/>
        <end position="624"/>
    </location>
</feature>
<dbReference type="GO" id="GO:0017064">
    <property type="term" value="F:fatty acid amide hydrolase activity"/>
    <property type="evidence" value="ECO:0007669"/>
    <property type="project" value="TreeGrafter"/>
</dbReference>
<dbReference type="Pfam" id="PF01425">
    <property type="entry name" value="Amidase"/>
    <property type="match status" value="2"/>
</dbReference>
<reference evidence="3 4" key="1">
    <citation type="submission" date="2018-10" db="EMBL/GenBank/DDBJ databases">
        <authorList>
            <consortium name="Pathogen Informatics"/>
        </authorList>
    </citation>
    <scope>NUCLEOTIDE SEQUENCE [LARGE SCALE GENOMIC DNA]</scope>
</reference>
<keyword evidence="4" id="KW-1185">Reference proteome</keyword>
<evidence type="ECO:0000259" key="2">
    <source>
        <dbReference type="Pfam" id="PF01425"/>
    </source>
</evidence>
<keyword evidence="1" id="KW-0812">Transmembrane</keyword>
<dbReference type="PANTHER" id="PTHR45847:SF6">
    <property type="entry name" value="FATTY ACID AMIDE HYDROLASE"/>
    <property type="match status" value="1"/>
</dbReference>
<dbReference type="Proteomes" id="UP000267029">
    <property type="component" value="Unassembled WGS sequence"/>
</dbReference>